<dbReference type="GO" id="GO:0000731">
    <property type="term" value="P:DNA synthesis involved in DNA repair"/>
    <property type="evidence" value="ECO:0007669"/>
    <property type="project" value="TreeGrafter"/>
</dbReference>
<dbReference type="InterPro" id="IPR014555">
    <property type="entry name" value="RecF-like"/>
</dbReference>
<gene>
    <name evidence="4" type="ORF">AJAP_00360</name>
</gene>
<sequence length="373" mass="40994">MTQQRLTSIQIEGFTSIRSARVELGAMNVLIGANGAGKSNFVHALELLGRIVESELGLFVGLNGGASALLNVGGSPSRIHLELQAESSSYEATLVPATRDELVFETEIMRAGPTASSQPSAESIGKGHRETRLPDEVSRNPEGIASRFVDLLQGCKVYHFHDTSADAPVKRLVPTADDVNLRKDAGNLAAYLYRLQRSKDPAELSAYRRIVGAVQLVAPFFRDFFLKPDTNDLILLRWRQKDSDAVFSANQMSDGTLRFLCLATLLLQPELPGLVVLDEPELGLHPYAIIQLADLLRQASRRSQVLIATQSVTLMNQFEVGDLIVVERKAGASDFTRPDLSTLEGWLADYSLGDLWEKNLLGGRPVREESNRR</sequence>
<evidence type="ECO:0000313" key="4">
    <source>
        <dbReference type="EMBL" id="AIG73010.1"/>
    </source>
</evidence>
<feature type="compositionally biased region" description="Basic and acidic residues" evidence="2">
    <location>
        <begin position="125"/>
        <end position="138"/>
    </location>
</feature>
<keyword evidence="1" id="KW-0227">DNA damage</keyword>
<proteinExistence type="predicted"/>
<feature type="domain" description="ATPase AAA-type core" evidence="3">
    <location>
        <begin position="27"/>
        <end position="316"/>
    </location>
</feature>
<name>A0A075US54_9PSEU</name>
<dbReference type="Gene3D" id="3.40.50.300">
    <property type="entry name" value="P-loop containing nucleotide triphosphate hydrolases"/>
    <property type="match status" value="2"/>
</dbReference>
<dbReference type="GO" id="GO:0016887">
    <property type="term" value="F:ATP hydrolysis activity"/>
    <property type="evidence" value="ECO:0007669"/>
    <property type="project" value="InterPro"/>
</dbReference>
<feature type="region of interest" description="Disordered" evidence="2">
    <location>
        <begin position="113"/>
        <end position="138"/>
    </location>
</feature>
<dbReference type="PIRSF" id="PIRSF029347">
    <property type="entry name" value="RecF"/>
    <property type="match status" value="1"/>
</dbReference>
<evidence type="ECO:0000259" key="3">
    <source>
        <dbReference type="Pfam" id="PF13304"/>
    </source>
</evidence>
<evidence type="ECO:0000256" key="1">
    <source>
        <dbReference type="ARBA" id="ARBA00023236"/>
    </source>
</evidence>
<dbReference type="AlphaFoldDB" id="A0A075US54"/>
<dbReference type="STRING" id="208439.AJAP_00360"/>
<evidence type="ECO:0000313" key="5">
    <source>
        <dbReference type="Proteomes" id="UP000028492"/>
    </source>
</evidence>
<dbReference type="RefSeq" id="WP_038507135.1">
    <property type="nucleotide sequence ID" value="NZ_CP008953.1"/>
</dbReference>
<dbReference type="InterPro" id="IPR027417">
    <property type="entry name" value="P-loop_NTPase"/>
</dbReference>
<dbReference type="EMBL" id="CP008953">
    <property type="protein sequence ID" value="AIG73010.1"/>
    <property type="molecule type" value="Genomic_DNA"/>
</dbReference>
<dbReference type="Pfam" id="PF13304">
    <property type="entry name" value="AAA_21"/>
    <property type="match status" value="1"/>
</dbReference>
<dbReference type="eggNOG" id="COG4637">
    <property type="taxonomic scope" value="Bacteria"/>
</dbReference>
<dbReference type="SUPFAM" id="SSF52540">
    <property type="entry name" value="P-loop containing nucleoside triphosphate hydrolases"/>
    <property type="match status" value="1"/>
</dbReference>
<protein>
    <recommendedName>
        <fullName evidence="3">ATPase AAA-type core domain-containing protein</fullName>
    </recommendedName>
</protein>
<dbReference type="KEGG" id="aja:AJAP_00360"/>
<dbReference type="GO" id="GO:0006302">
    <property type="term" value="P:double-strand break repair"/>
    <property type="evidence" value="ECO:0007669"/>
    <property type="project" value="TreeGrafter"/>
</dbReference>
<dbReference type="GO" id="GO:0005524">
    <property type="term" value="F:ATP binding"/>
    <property type="evidence" value="ECO:0007669"/>
    <property type="project" value="InterPro"/>
</dbReference>
<keyword evidence="1" id="KW-0742">SOS response</keyword>
<evidence type="ECO:0000256" key="2">
    <source>
        <dbReference type="SAM" id="MobiDB-lite"/>
    </source>
</evidence>
<dbReference type="Proteomes" id="UP000028492">
    <property type="component" value="Chromosome"/>
</dbReference>
<dbReference type="PANTHER" id="PTHR32182">
    <property type="entry name" value="DNA REPLICATION AND REPAIR PROTEIN RECF"/>
    <property type="match status" value="1"/>
</dbReference>
<dbReference type="HOGENOM" id="CLU_035814_1_1_11"/>
<reference evidence="4 5" key="1">
    <citation type="journal article" date="2014" name="J. Biotechnol.">
        <title>Complete genome sequence of the actinobacterium Amycolatopsis japonica MG417-CF17(T) (=DSM 44213T) producing (S,S)-N,N'-ethylenediaminedisuccinic acid.</title>
        <authorList>
            <person name="Stegmann E."/>
            <person name="Albersmeier A."/>
            <person name="Spohn M."/>
            <person name="Gert H."/>
            <person name="Weber T."/>
            <person name="Wohlleben W."/>
            <person name="Kalinowski J."/>
            <person name="Ruckert C."/>
        </authorList>
    </citation>
    <scope>NUCLEOTIDE SEQUENCE [LARGE SCALE GENOMIC DNA]</scope>
    <source>
        <strain evidence="5">MG417-CF17 (DSM 44213)</strain>
    </source>
</reference>
<dbReference type="GO" id="GO:0009432">
    <property type="term" value="P:SOS response"/>
    <property type="evidence" value="ECO:0007669"/>
    <property type="project" value="UniProtKB-KW"/>
</dbReference>
<organism evidence="4 5">
    <name type="scientific">Amycolatopsis japonica</name>
    <dbReference type="NCBI Taxonomy" id="208439"/>
    <lineage>
        <taxon>Bacteria</taxon>
        <taxon>Bacillati</taxon>
        <taxon>Actinomycetota</taxon>
        <taxon>Actinomycetes</taxon>
        <taxon>Pseudonocardiales</taxon>
        <taxon>Pseudonocardiaceae</taxon>
        <taxon>Amycolatopsis</taxon>
        <taxon>Amycolatopsis japonica group</taxon>
    </lineage>
</organism>
<dbReference type="PANTHER" id="PTHR32182:SF22">
    <property type="entry name" value="ATP-DEPENDENT ENDONUCLEASE, OLD FAMILY-RELATED"/>
    <property type="match status" value="1"/>
</dbReference>
<dbReference type="InterPro" id="IPR003959">
    <property type="entry name" value="ATPase_AAA_core"/>
</dbReference>
<keyword evidence="5" id="KW-1185">Reference proteome</keyword>
<accession>A0A075US54</accession>